<sequence>MINIQLQNLLKPFSLSVLILFGISKINFAQNQTKELQLNNIQKISRLTGTPLKGEQLPSPNNTAEQYDVGGTDLGIFWQMEGSKVGIFFGDTHGREFIAEKDGKGGGNGANWRSNVLAFSSDDYLEDGIKIDSMALDDQGSAREICAGGKTNPQKYNTSIPTAAIRVKNIDYVHYMNIYDWAGGNGRWLTNFSSIYTSADNGKTWTRRNEITFKGDSKFSQVCYAKKDGYVLMIGSLSGRGGPGYLARIKEKNMLNLNQYEYWNSNLKKWIKGDESKATIIIPGPIGEASLLYHEKYKRWIIAYSYDSAYDPNVKDKFHAIVYRDAKNINGTWSDLKILASEKEFKGLYCPYIYPLKNKSDKLYFTMSQWEPYNVYLMTADISTK</sequence>
<comment type="caution">
    <text evidence="2">The sequence shown here is derived from an EMBL/GenBank/DDBJ whole genome shotgun (WGS) entry which is preliminary data.</text>
</comment>
<dbReference type="OrthoDB" id="284233at2"/>
<dbReference type="Proteomes" id="UP000253961">
    <property type="component" value="Unassembled WGS sequence"/>
</dbReference>
<protein>
    <submittedName>
        <fullName evidence="2">DUF4185 domain-containing protein</fullName>
    </submittedName>
</protein>
<name>A0A369Q324_9SPHI</name>
<evidence type="ECO:0000259" key="1">
    <source>
        <dbReference type="Pfam" id="PF13810"/>
    </source>
</evidence>
<dbReference type="EMBL" id="QPKV01000002">
    <property type="protein sequence ID" value="RDC57855.1"/>
    <property type="molecule type" value="Genomic_DNA"/>
</dbReference>
<dbReference type="RefSeq" id="WP_115401276.1">
    <property type="nucleotide sequence ID" value="NZ_QPKV01000002.1"/>
</dbReference>
<proteinExistence type="predicted"/>
<feature type="domain" description="DUF4185" evidence="1">
    <location>
        <begin position="59"/>
        <end position="378"/>
    </location>
</feature>
<evidence type="ECO:0000313" key="2">
    <source>
        <dbReference type="EMBL" id="RDC57855.1"/>
    </source>
</evidence>
<dbReference type="InterPro" id="IPR025442">
    <property type="entry name" value="DUF4185"/>
</dbReference>
<dbReference type="Pfam" id="PF13810">
    <property type="entry name" value="DUF4185"/>
    <property type="match status" value="1"/>
</dbReference>
<dbReference type="AlphaFoldDB" id="A0A369Q324"/>
<reference evidence="2 3" key="1">
    <citation type="submission" date="2018-07" db="EMBL/GenBank/DDBJ databases">
        <title>Pedobacter sp. nov., isolated from soil.</title>
        <authorList>
            <person name="Zhou L.Y."/>
            <person name="Du Z.J."/>
        </authorList>
    </citation>
    <scope>NUCLEOTIDE SEQUENCE [LARGE SCALE GENOMIC DNA]</scope>
    <source>
        <strain evidence="2 3">JDX94</strain>
    </source>
</reference>
<gene>
    <name evidence="2" type="ORF">DU508_02565</name>
</gene>
<keyword evidence="3" id="KW-1185">Reference proteome</keyword>
<evidence type="ECO:0000313" key="3">
    <source>
        <dbReference type="Proteomes" id="UP000253961"/>
    </source>
</evidence>
<organism evidence="2 3">
    <name type="scientific">Pedobacter chinensis</name>
    <dbReference type="NCBI Taxonomy" id="2282421"/>
    <lineage>
        <taxon>Bacteria</taxon>
        <taxon>Pseudomonadati</taxon>
        <taxon>Bacteroidota</taxon>
        <taxon>Sphingobacteriia</taxon>
        <taxon>Sphingobacteriales</taxon>
        <taxon>Sphingobacteriaceae</taxon>
        <taxon>Pedobacter</taxon>
    </lineage>
</organism>
<accession>A0A369Q324</accession>